<dbReference type="STRING" id="1297742.A176_005968"/>
<keyword evidence="1" id="KW-0732">Signal</keyword>
<proteinExistence type="predicted"/>
<sequence length="674" mass="74069">MLRVRYLAHLASAALLLALPASAQEEAVCSPVVTKVPLERHLRQLSLDLLGRPPTYEEYQAAQAKGSIDAEDIRAMMTKEEFNARIRSYHRSLLRSNLSSSLNNNQNSRVTGNGIATAYGVAGNPAATLRGANGATCNSDIAQSECLTAAQPDAHAAPLTAQPRTSCHDEYGVPLAVSYDYDTNFYACTALQPTTSEGTARCTDLQNTSHPQHKYLFFCDQRGSGASAGAFICLPDPAKATTSALTVEQMSGTRVVAFTHPNPDSRPALTELKRCTLDLELRNGLKGNYGVQRGCVLREGFVNKPAPYWATELTPETVKVCAIDAQERNHNPWSMASCETSRFSGDRSCGCGVGMRRCEVPAIAAQNIRDVHTLRVAAFNDEPLRIAEAVVQRDEPYFNILTTRRSFVNGTLSSYFRDEQGVGVFNVTTPASKGAVPTVPFNESDAWVEYTRAEGHAGVLTTPSYLYRFPTHRARVSHFYEAFLCKTFAPPTGASSPAPEDACNRENNLAVRCGCNYCHATIEPTGAHWGRYAERSAQFLAADQFPRFDPKCRDCALNGDTNCGGECSQYIMQAYDGDGASSLGMLKTYLYRTSDEEQNIEAGPALLVQKMLQSGDLERCTVKRIWNEFLGRPMTAEEQRMYLAPFAQDFARNGHRLKALIERVVTSDAYRRID</sequence>
<evidence type="ECO:0000313" key="3">
    <source>
        <dbReference type="Proteomes" id="UP000009026"/>
    </source>
</evidence>
<dbReference type="AlphaFoldDB" id="A0A0H4X041"/>
<dbReference type="eggNOG" id="ENOG5030TBK">
    <property type="taxonomic scope" value="Bacteria"/>
</dbReference>
<dbReference type="OrthoDB" id="5480349at2"/>
<dbReference type="EMBL" id="CP012109">
    <property type="protein sequence ID" value="AKQ69056.1"/>
    <property type="molecule type" value="Genomic_DNA"/>
</dbReference>
<dbReference type="PATRIC" id="fig|1297742.4.peg.6061"/>
<dbReference type="KEGG" id="mym:A176_005968"/>
<feature type="chain" id="PRO_5005213081" description="DUF1585 domain-containing protein" evidence="1">
    <location>
        <begin position="24"/>
        <end position="674"/>
    </location>
</feature>
<evidence type="ECO:0008006" key="4">
    <source>
        <dbReference type="Google" id="ProtNLM"/>
    </source>
</evidence>
<dbReference type="RefSeq" id="WP_002638362.1">
    <property type="nucleotide sequence ID" value="NZ_CP012109.1"/>
</dbReference>
<organism evidence="2 3">
    <name type="scientific">Pseudomyxococcus hansupus</name>
    <dbReference type="NCBI Taxonomy" id="1297742"/>
    <lineage>
        <taxon>Bacteria</taxon>
        <taxon>Pseudomonadati</taxon>
        <taxon>Myxococcota</taxon>
        <taxon>Myxococcia</taxon>
        <taxon>Myxococcales</taxon>
        <taxon>Cystobacterineae</taxon>
        <taxon>Myxococcaceae</taxon>
        <taxon>Pseudomyxococcus</taxon>
    </lineage>
</organism>
<evidence type="ECO:0000313" key="2">
    <source>
        <dbReference type="EMBL" id="AKQ69056.1"/>
    </source>
</evidence>
<keyword evidence="3" id="KW-1185">Reference proteome</keyword>
<dbReference type="Proteomes" id="UP000009026">
    <property type="component" value="Chromosome"/>
</dbReference>
<accession>A0A0H4X041</accession>
<reference evidence="2 3" key="1">
    <citation type="journal article" date="2016" name="PLoS ONE">
        <title>Complete Genome Sequence and Comparative Genomics of a Novel Myxobacterium Myxococcus hansupus.</title>
        <authorList>
            <person name="Sharma G."/>
            <person name="Narwani T."/>
            <person name="Subramanian S."/>
        </authorList>
    </citation>
    <scope>NUCLEOTIDE SEQUENCE [LARGE SCALE GENOMIC DNA]</scope>
    <source>
        <strain evidence="3">mixupus</strain>
    </source>
</reference>
<evidence type="ECO:0000256" key="1">
    <source>
        <dbReference type="SAM" id="SignalP"/>
    </source>
</evidence>
<name>A0A0H4X041_9BACT</name>
<protein>
    <recommendedName>
        <fullName evidence="4">DUF1585 domain-containing protein</fullName>
    </recommendedName>
</protein>
<feature type="signal peptide" evidence="1">
    <location>
        <begin position="1"/>
        <end position="23"/>
    </location>
</feature>
<gene>
    <name evidence="2" type="ORF">A176_005968</name>
</gene>